<proteinExistence type="predicted"/>
<accession>A0A1G8AIQ3</accession>
<name>A0A1G8AIQ3_9HYPH</name>
<evidence type="ECO:0000313" key="1">
    <source>
        <dbReference type="EMBL" id="SDH20844.1"/>
    </source>
</evidence>
<keyword evidence="2" id="KW-1185">Reference proteome</keyword>
<sequence>MAFDEISRIGETERGALELMALANISTHPLAQASLSLAAVELLSAGGGWTKLQKQLLKRLEQDARSNVFRHAILALAPIWCNAVMVHR</sequence>
<dbReference type="AlphaFoldDB" id="A0A1G8AIQ3"/>
<protein>
    <submittedName>
        <fullName evidence="1">Uncharacterized protein</fullName>
    </submittedName>
</protein>
<gene>
    <name evidence="1" type="ORF">SAMN04487974_1319</name>
</gene>
<organism evidence="1 2">
    <name type="scientific">Pelagibacterium luteolum</name>
    <dbReference type="NCBI Taxonomy" id="440168"/>
    <lineage>
        <taxon>Bacteria</taxon>
        <taxon>Pseudomonadati</taxon>
        <taxon>Pseudomonadota</taxon>
        <taxon>Alphaproteobacteria</taxon>
        <taxon>Hyphomicrobiales</taxon>
        <taxon>Devosiaceae</taxon>
        <taxon>Pelagibacterium</taxon>
    </lineage>
</organism>
<evidence type="ECO:0000313" key="2">
    <source>
        <dbReference type="Proteomes" id="UP000199495"/>
    </source>
</evidence>
<dbReference type="Proteomes" id="UP000199495">
    <property type="component" value="Unassembled WGS sequence"/>
</dbReference>
<dbReference type="STRING" id="440168.SAMN04487974_1319"/>
<reference evidence="1 2" key="1">
    <citation type="submission" date="2016-10" db="EMBL/GenBank/DDBJ databases">
        <authorList>
            <person name="de Groot N.N."/>
        </authorList>
    </citation>
    <scope>NUCLEOTIDE SEQUENCE [LARGE SCALE GENOMIC DNA]</scope>
    <source>
        <strain evidence="1 2">CGMCC 1.10267</strain>
    </source>
</reference>
<dbReference type="EMBL" id="FNCS01000031">
    <property type="protein sequence ID" value="SDH20844.1"/>
    <property type="molecule type" value="Genomic_DNA"/>
</dbReference>